<dbReference type="EMBL" id="VUMN01000001">
    <property type="protein sequence ID" value="MSS57318.1"/>
    <property type="molecule type" value="Genomic_DNA"/>
</dbReference>
<reference evidence="2 3" key="1">
    <citation type="submission" date="2019-08" db="EMBL/GenBank/DDBJ databases">
        <title>In-depth cultivation of the pig gut microbiome towards novel bacterial diversity and tailored functional studies.</title>
        <authorList>
            <person name="Wylensek D."/>
            <person name="Hitch T.C.A."/>
            <person name="Clavel T."/>
        </authorList>
    </citation>
    <scope>NUCLEOTIDE SEQUENCE [LARGE SCALE GENOMIC DNA]</scope>
    <source>
        <strain evidence="2 3">Oil+RF-744-GAM-WT-6</strain>
    </source>
</reference>
<protein>
    <submittedName>
        <fullName evidence="2">DUF4097 domain-containing protein</fullName>
    </submittedName>
</protein>
<feature type="domain" description="DUF4097" evidence="1">
    <location>
        <begin position="117"/>
        <end position="323"/>
    </location>
</feature>
<evidence type="ECO:0000313" key="2">
    <source>
        <dbReference type="EMBL" id="MSS57318.1"/>
    </source>
</evidence>
<proteinExistence type="predicted"/>
<name>A0A7X2TF29_9FIRM</name>
<accession>A0A7X2TF29</accession>
<dbReference type="Pfam" id="PF13349">
    <property type="entry name" value="DUF4097"/>
    <property type="match status" value="1"/>
</dbReference>
<evidence type="ECO:0000313" key="3">
    <source>
        <dbReference type="Proteomes" id="UP000461880"/>
    </source>
</evidence>
<dbReference type="NCBIfam" id="NF038403">
    <property type="entry name" value="perm_prefix_1"/>
    <property type="match status" value="1"/>
</dbReference>
<dbReference type="InterPro" id="IPR047928">
    <property type="entry name" value="Perm_prefix_1"/>
</dbReference>
<evidence type="ECO:0000259" key="1">
    <source>
        <dbReference type="Pfam" id="PF13349"/>
    </source>
</evidence>
<dbReference type="Proteomes" id="UP000461880">
    <property type="component" value="Unassembled WGS sequence"/>
</dbReference>
<dbReference type="AlphaFoldDB" id="A0A7X2TF29"/>
<keyword evidence="3" id="KW-1185">Reference proteome</keyword>
<dbReference type="InterPro" id="IPR025164">
    <property type="entry name" value="Toastrack_DUF4097"/>
</dbReference>
<comment type="caution">
    <text evidence="2">The sequence shown here is derived from an EMBL/GenBank/DDBJ whole genome shotgun (WGS) entry which is preliminary data.</text>
</comment>
<sequence>MIRSERQRKDNDMNRLRVYIEGLFASFDSSKEVEELKEELLANCEDRYQECIGSGQSEAEAFMTVIDSIGDLSGILEEIRKKEGRSPMNLRNSLQVMAASQQESDESETTENYPKEITELEINVTSTDVVLVGTDSGLLEVECGSNMDQHVSGNKLTIQEHTRISRFFGLSISDGSDKDLIVRFPKGLQKVTIHTASGDLNFEKPMAEEWSVTSASGDLNGELAQAERFAIRTASGDLDLSFPGFEQGSITSASGDGHLNLKNDFQDLRIKSASGDYEIDTSRISGAEVNFTSVSGDAEIRTHLIQGTNRIDVTTTSGDLQVF</sequence>
<gene>
    <name evidence="2" type="ORF">FYJ51_00130</name>
</gene>
<organism evidence="2 3">
    <name type="scientific">Stecheria intestinalis</name>
    <dbReference type="NCBI Taxonomy" id="2606630"/>
    <lineage>
        <taxon>Bacteria</taxon>
        <taxon>Bacillati</taxon>
        <taxon>Bacillota</taxon>
        <taxon>Erysipelotrichia</taxon>
        <taxon>Erysipelotrichales</taxon>
        <taxon>Erysipelotrichaceae</taxon>
        <taxon>Stecheria</taxon>
    </lineage>
</organism>